<evidence type="ECO:0000256" key="2">
    <source>
        <dbReference type="ARBA" id="ARBA00022692"/>
    </source>
</evidence>
<protein>
    <submittedName>
        <fullName evidence="7">Uncharacterized protein</fullName>
    </submittedName>
</protein>
<evidence type="ECO:0000256" key="3">
    <source>
        <dbReference type="ARBA" id="ARBA00022989"/>
    </source>
</evidence>
<accession>A0A3Q3JCD1</accession>
<dbReference type="GO" id="GO:0045671">
    <property type="term" value="P:negative regulation of osteoclast differentiation"/>
    <property type="evidence" value="ECO:0007669"/>
    <property type="project" value="TreeGrafter"/>
</dbReference>
<feature type="transmembrane region" description="Helical" evidence="6">
    <location>
        <begin position="54"/>
        <end position="71"/>
    </location>
</feature>
<dbReference type="AlphaFoldDB" id="A0A3Q3JCD1"/>
<evidence type="ECO:0000313" key="8">
    <source>
        <dbReference type="Proteomes" id="UP000261600"/>
    </source>
</evidence>
<reference evidence="7" key="1">
    <citation type="submission" date="2025-08" db="UniProtKB">
        <authorList>
            <consortium name="Ensembl"/>
        </authorList>
    </citation>
    <scope>IDENTIFICATION</scope>
</reference>
<sequence length="246" mass="27063">MVPALSSHRLPLYLVFLGVSLLFLVVNLVCALMVKRVAADVKTIVLVRVTINDSLFVLCAISLSICLYKVAKMSLANIYLESKGTSVCQVTLIGIMVVLLYASRACYNLVVLALTDIETINSFDYDWYNVSDQVMAPPGAIRGSVSCSGTLRHAGRPGVDFRVRRPPQDKSTAGIPNHVLSSRGYFFDNPRRYDSDDDLAWSIPPQNILSSDCYDWSSRHSSFTVHTDGDEQRVTAAGGGELHPYP</sequence>
<name>A0A3Q3JCD1_MONAL</name>
<proteinExistence type="predicted"/>
<keyword evidence="5" id="KW-0458">Lysosome</keyword>
<comment type="subcellular location">
    <subcellularLocation>
        <location evidence="1">Lysosome membrane</location>
        <topology evidence="1">Multi-pass membrane protein</topology>
    </subcellularLocation>
</comment>
<dbReference type="GO" id="GO:0010506">
    <property type="term" value="P:regulation of autophagy"/>
    <property type="evidence" value="ECO:0007669"/>
    <property type="project" value="TreeGrafter"/>
</dbReference>
<organism evidence="7 8">
    <name type="scientific">Monopterus albus</name>
    <name type="common">Swamp eel</name>
    <dbReference type="NCBI Taxonomy" id="43700"/>
    <lineage>
        <taxon>Eukaryota</taxon>
        <taxon>Metazoa</taxon>
        <taxon>Chordata</taxon>
        <taxon>Craniata</taxon>
        <taxon>Vertebrata</taxon>
        <taxon>Euteleostomi</taxon>
        <taxon>Actinopterygii</taxon>
        <taxon>Neopterygii</taxon>
        <taxon>Teleostei</taxon>
        <taxon>Neoteleostei</taxon>
        <taxon>Acanthomorphata</taxon>
        <taxon>Anabantaria</taxon>
        <taxon>Synbranchiformes</taxon>
        <taxon>Synbranchidae</taxon>
        <taxon>Monopterus</taxon>
    </lineage>
</organism>
<dbReference type="STRING" id="43700.ENSMALP00000011297"/>
<evidence type="ECO:0000256" key="4">
    <source>
        <dbReference type="ARBA" id="ARBA00023136"/>
    </source>
</evidence>
<keyword evidence="2 6" id="KW-0812">Transmembrane</keyword>
<dbReference type="PANTHER" id="PTHR15146">
    <property type="entry name" value="INTEGRAL MEMBRANE PROTEIN GPR137"/>
    <property type="match status" value="1"/>
</dbReference>
<keyword evidence="8" id="KW-1185">Reference proteome</keyword>
<feature type="transmembrane region" description="Helical" evidence="6">
    <location>
        <begin position="12"/>
        <end position="34"/>
    </location>
</feature>
<keyword evidence="4 6" id="KW-0472">Membrane</keyword>
<reference evidence="7" key="2">
    <citation type="submission" date="2025-09" db="UniProtKB">
        <authorList>
            <consortium name="Ensembl"/>
        </authorList>
    </citation>
    <scope>IDENTIFICATION</scope>
</reference>
<dbReference type="GO" id="GO:1904263">
    <property type="term" value="P:positive regulation of TORC1 signaling"/>
    <property type="evidence" value="ECO:0007669"/>
    <property type="project" value="TreeGrafter"/>
</dbReference>
<evidence type="ECO:0000256" key="5">
    <source>
        <dbReference type="ARBA" id="ARBA00023228"/>
    </source>
</evidence>
<keyword evidence="3 6" id="KW-1133">Transmembrane helix</keyword>
<dbReference type="GO" id="GO:0045779">
    <property type="term" value="P:negative regulation of bone resorption"/>
    <property type="evidence" value="ECO:0007669"/>
    <property type="project" value="TreeGrafter"/>
</dbReference>
<dbReference type="Proteomes" id="UP000261600">
    <property type="component" value="Unplaced"/>
</dbReference>
<evidence type="ECO:0000256" key="6">
    <source>
        <dbReference type="SAM" id="Phobius"/>
    </source>
</evidence>
<evidence type="ECO:0000313" key="7">
    <source>
        <dbReference type="Ensembl" id="ENSMALP00000011297.1"/>
    </source>
</evidence>
<dbReference type="InterPro" id="IPR029723">
    <property type="entry name" value="GPR137"/>
</dbReference>
<evidence type="ECO:0000256" key="1">
    <source>
        <dbReference type="ARBA" id="ARBA00004155"/>
    </source>
</evidence>
<dbReference type="PANTHER" id="PTHR15146:SF6">
    <property type="entry name" value="G PROTEIN-COUPLED RECEPTOR 137BB"/>
    <property type="match status" value="1"/>
</dbReference>
<dbReference type="GO" id="GO:0005765">
    <property type="term" value="C:lysosomal membrane"/>
    <property type="evidence" value="ECO:0007669"/>
    <property type="project" value="UniProtKB-SubCell"/>
</dbReference>
<dbReference type="Ensembl" id="ENSMALT00000011539.1">
    <property type="protein sequence ID" value="ENSMALP00000011297.1"/>
    <property type="gene ID" value="ENSMALG00000008022.1"/>
</dbReference>
<feature type="transmembrane region" description="Helical" evidence="6">
    <location>
        <begin position="83"/>
        <end position="102"/>
    </location>
</feature>